<feature type="transmembrane region" description="Helical" evidence="7">
    <location>
        <begin position="272"/>
        <end position="296"/>
    </location>
</feature>
<feature type="domain" description="Concentrative nucleoside transporter C-terminal" evidence="9">
    <location>
        <begin position="193"/>
        <end position="393"/>
    </location>
</feature>
<evidence type="ECO:0000256" key="5">
    <source>
        <dbReference type="ARBA" id="ARBA00022989"/>
    </source>
</evidence>
<reference evidence="12" key="1">
    <citation type="submission" date="2015-07" db="EMBL/GenBank/DDBJ databases">
        <title>Fjat-14205 dsm 2895.</title>
        <authorList>
            <person name="Liu B."/>
            <person name="Wang J."/>
            <person name="Zhu Y."/>
            <person name="Liu G."/>
            <person name="Chen Q."/>
            <person name="Chen Z."/>
            <person name="Lan J."/>
            <person name="Che J."/>
            <person name="Ge C."/>
            <person name="Shi H."/>
            <person name="Pan Z."/>
            <person name="Liu X."/>
        </authorList>
    </citation>
    <scope>NUCLEOTIDE SEQUENCE [LARGE SCALE GENOMIC DNA]</scope>
    <source>
        <strain evidence="12">DSM 25560</strain>
    </source>
</reference>
<feature type="transmembrane region" description="Helical" evidence="7">
    <location>
        <begin position="192"/>
        <end position="216"/>
    </location>
</feature>
<dbReference type="PANTHER" id="PTHR10590:SF19">
    <property type="entry name" value="PURINE NUCLEOSIDE TRANSPORT PROTEIN NUPG"/>
    <property type="match status" value="1"/>
</dbReference>
<keyword evidence="6 7" id="KW-0472">Membrane</keyword>
<feature type="transmembrane region" description="Helical" evidence="7">
    <location>
        <begin position="165"/>
        <end position="186"/>
    </location>
</feature>
<feature type="transmembrane region" description="Helical" evidence="7">
    <location>
        <begin position="237"/>
        <end position="266"/>
    </location>
</feature>
<dbReference type="InterPro" id="IPR011657">
    <property type="entry name" value="CNT_C_dom"/>
</dbReference>
<feature type="transmembrane region" description="Helical" evidence="7">
    <location>
        <begin position="89"/>
        <end position="112"/>
    </location>
</feature>
<feature type="domain" description="Nucleoside transporter/FeoB GTPase Gate" evidence="10">
    <location>
        <begin position="90"/>
        <end position="188"/>
    </location>
</feature>
<dbReference type="InterPro" id="IPR002668">
    <property type="entry name" value="CNT_N_dom"/>
</dbReference>
<evidence type="ECO:0000256" key="6">
    <source>
        <dbReference type="ARBA" id="ARBA00023136"/>
    </source>
</evidence>
<evidence type="ECO:0000256" key="7">
    <source>
        <dbReference type="SAM" id="Phobius"/>
    </source>
</evidence>
<keyword evidence="12" id="KW-1185">Reference proteome</keyword>
<evidence type="ECO:0000256" key="2">
    <source>
        <dbReference type="ARBA" id="ARBA00009033"/>
    </source>
</evidence>
<evidence type="ECO:0000259" key="9">
    <source>
        <dbReference type="Pfam" id="PF07662"/>
    </source>
</evidence>
<gene>
    <name evidence="11" type="ORF">AEA09_00430</name>
</gene>
<dbReference type="Proteomes" id="UP000050668">
    <property type="component" value="Unassembled WGS sequence"/>
</dbReference>
<dbReference type="Pfam" id="PF07662">
    <property type="entry name" value="Nucleos_tra2_C"/>
    <property type="match status" value="1"/>
</dbReference>
<accession>A0ABR5K6E1</accession>
<evidence type="ECO:0000259" key="8">
    <source>
        <dbReference type="Pfam" id="PF01773"/>
    </source>
</evidence>
<feature type="transmembrane region" description="Helical" evidence="7">
    <location>
        <begin position="374"/>
        <end position="396"/>
    </location>
</feature>
<dbReference type="PANTHER" id="PTHR10590">
    <property type="entry name" value="SODIUM/NUCLEOSIDE COTRANSPORTER"/>
    <property type="match status" value="1"/>
</dbReference>
<dbReference type="EMBL" id="LGRV01000001">
    <property type="protein sequence ID" value="KOS71813.1"/>
    <property type="molecule type" value="Genomic_DNA"/>
</dbReference>
<feature type="transmembrane region" description="Helical" evidence="7">
    <location>
        <begin position="333"/>
        <end position="362"/>
    </location>
</feature>
<evidence type="ECO:0000313" key="11">
    <source>
        <dbReference type="EMBL" id="KOS71813.1"/>
    </source>
</evidence>
<name>A0ABR5K6E1_9BACI</name>
<evidence type="ECO:0000313" key="12">
    <source>
        <dbReference type="Proteomes" id="UP000050668"/>
    </source>
</evidence>
<feature type="transmembrane region" description="Helical" evidence="7">
    <location>
        <begin position="63"/>
        <end position="82"/>
    </location>
</feature>
<evidence type="ECO:0000256" key="3">
    <source>
        <dbReference type="ARBA" id="ARBA00022475"/>
    </source>
</evidence>
<protein>
    <submittedName>
        <fullName evidence="11">Nucleoside permease</fullName>
    </submittedName>
</protein>
<dbReference type="RefSeq" id="WP_053582281.1">
    <property type="nucleotide sequence ID" value="NZ_LGRV01000001.1"/>
</dbReference>
<feature type="transmembrane region" description="Helical" evidence="7">
    <location>
        <begin position="33"/>
        <end position="51"/>
    </location>
</feature>
<sequence>MYLIINILGIFAFIGIAFLFSKDKKKINWKSTGILVLFNAFLAWLLIAFPLGRWCVEQVALGFSWLIGTAFEGVGFAFASMVNVENMDMVFSALMPILLVVPLFDILTYFGVLPKIIKGLGWGLSKLTGQPKFEAFYAIEMMFLGNTEALAVSSGQLKSMSQERLLTVSLMSMSCVSAAMIGVYIQMLPAQFVLTAIPLNIINAIIITSILNPVVVTKEEDVIFEMNKEEKPPFFSFLGDSILGAGKLILIITAMLISFVALAALIDKVLHLFAPWLSLSNILGVIITPFSFLLGLPIGDAFQTAQYMGTKLVTNEFVVMADIMPIMDSFSPHMMAVLCTFLVSFANFSTIGMILGCFNGIVKKEQADNLSKNVWMMILSGTLVSLLSAAMVGLFVW</sequence>
<dbReference type="Pfam" id="PF01773">
    <property type="entry name" value="Nucleos_tra2_N"/>
    <property type="match status" value="1"/>
</dbReference>
<evidence type="ECO:0000256" key="4">
    <source>
        <dbReference type="ARBA" id="ARBA00022692"/>
    </source>
</evidence>
<comment type="subcellular location">
    <subcellularLocation>
        <location evidence="1">Cell membrane</location>
        <topology evidence="1">Multi-pass membrane protein</topology>
    </subcellularLocation>
</comment>
<dbReference type="Pfam" id="PF07670">
    <property type="entry name" value="Gate"/>
    <property type="match status" value="1"/>
</dbReference>
<proteinExistence type="inferred from homology"/>
<feature type="domain" description="Concentrative nucleoside transporter N-terminal" evidence="8">
    <location>
        <begin position="8"/>
        <end position="80"/>
    </location>
</feature>
<comment type="caution">
    <text evidence="11">The sequence shown here is derived from an EMBL/GenBank/DDBJ whole genome shotgun (WGS) entry which is preliminary data.</text>
</comment>
<keyword evidence="3" id="KW-1003">Cell membrane</keyword>
<evidence type="ECO:0000259" key="10">
    <source>
        <dbReference type="Pfam" id="PF07670"/>
    </source>
</evidence>
<dbReference type="InterPro" id="IPR011642">
    <property type="entry name" value="Gate_dom"/>
</dbReference>
<dbReference type="InterPro" id="IPR008276">
    <property type="entry name" value="C_nuclsd_transpt"/>
</dbReference>
<feature type="transmembrane region" description="Helical" evidence="7">
    <location>
        <begin position="6"/>
        <end position="21"/>
    </location>
</feature>
<organism evidence="11 12">
    <name type="scientific">Lysinibacillus contaminans</name>
    <dbReference type="NCBI Taxonomy" id="1293441"/>
    <lineage>
        <taxon>Bacteria</taxon>
        <taxon>Bacillati</taxon>
        <taxon>Bacillota</taxon>
        <taxon>Bacilli</taxon>
        <taxon>Bacillales</taxon>
        <taxon>Bacillaceae</taxon>
        <taxon>Lysinibacillus</taxon>
    </lineage>
</organism>
<keyword evidence="4 7" id="KW-0812">Transmembrane</keyword>
<evidence type="ECO:0000256" key="1">
    <source>
        <dbReference type="ARBA" id="ARBA00004651"/>
    </source>
</evidence>
<comment type="similarity">
    <text evidence="2">Belongs to the concentrative nucleoside transporter (CNT) (TC 2.A.41) family.</text>
</comment>
<keyword evidence="5 7" id="KW-1133">Transmembrane helix</keyword>